<dbReference type="PATRIC" id="fig|880071.3.peg.1956"/>
<evidence type="ECO:0000256" key="8">
    <source>
        <dbReference type="SAM" id="Coils"/>
    </source>
</evidence>
<keyword evidence="5 7" id="KW-0687">Ribonucleoprotein</keyword>
<dbReference type="NCBIfam" id="TIGR00158">
    <property type="entry name" value="L9"/>
    <property type="match status" value="1"/>
</dbReference>
<comment type="similarity">
    <text evidence="1 7">Belongs to the bacterial ribosomal protein bL9 family.</text>
</comment>
<organism evidence="10 11">
    <name type="scientific">Bernardetia litoralis (strain ATCC 23117 / DSM 6794 / NBRC 15988 / NCIMB 1366 / Fx l1 / Sio-4)</name>
    <name type="common">Flexibacter litoralis</name>
    <dbReference type="NCBI Taxonomy" id="880071"/>
    <lineage>
        <taxon>Bacteria</taxon>
        <taxon>Pseudomonadati</taxon>
        <taxon>Bacteroidota</taxon>
        <taxon>Cytophagia</taxon>
        <taxon>Cytophagales</taxon>
        <taxon>Bernardetiaceae</taxon>
        <taxon>Bernardetia</taxon>
    </lineage>
</organism>
<dbReference type="HOGENOM" id="CLU_078938_3_0_10"/>
<evidence type="ECO:0000313" key="10">
    <source>
        <dbReference type="EMBL" id="AFM04355.1"/>
    </source>
</evidence>
<evidence type="ECO:0000313" key="11">
    <source>
        <dbReference type="Proteomes" id="UP000006054"/>
    </source>
</evidence>
<keyword evidence="8" id="KW-0175">Coiled coil</keyword>
<dbReference type="InterPro" id="IPR036935">
    <property type="entry name" value="Ribosomal_bL9_N_sf"/>
</dbReference>
<dbReference type="AlphaFoldDB" id="I4AK70"/>
<keyword evidence="2 7" id="KW-0699">rRNA-binding</keyword>
<dbReference type="SUPFAM" id="SSF55658">
    <property type="entry name" value="L9 N-domain-like"/>
    <property type="match status" value="1"/>
</dbReference>
<dbReference type="Proteomes" id="UP000006054">
    <property type="component" value="Chromosome"/>
</dbReference>
<accession>I4AK70</accession>
<evidence type="ECO:0000256" key="3">
    <source>
        <dbReference type="ARBA" id="ARBA00022884"/>
    </source>
</evidence>
<keyword evidence="4 7" id="KW-0689">Ribosomal protein</keyword>
<dbReference type="Gene3D" id="3.40.5.10">
    <property type="entry name" value="Ribosomal protein L9, N-terminal domain"/>
    <property type="match status" value="1"/>
</dbReference>
<dbReference type="InterPro" id="IPR020070">
    <property type="entry name" value="Ribosomal_bL9_N"/>
</dbReference>
<dbReference type="InterPro" id="IPR009027">
    <property type="entry name" value="Ribosomal_bL9/RNase_H1_N"/>
</dbReference>
<dbReference type="eggNOG" id="COG0359">
    <property type="taxonomic scope" value="Bacteria"/>
</dbReference>
<evidence type="ECO:0000259" key="9">
    <source>
        <dbReference type="PROSITE" id="PS00651"/>
    </source>
</evidence>
<feature type="coiled-coil region" evidence="8">
    <location>
        <begin position="48"/>
        <end position="78"/>
    </location>
</feature>
<reference evidence="11" key="1">
    <citation type="submission" date="2012-06" db="EMBL/GenBank/DDBJ databases">
        <title>The complete genome of Flexibacter litoralis DSM 6794.</title>
        <authorList>
            <person name="Lucas S."/>
            <person name="Copeland A."/>
            <person name="Lapidus A."/>
            <person name="Glavina del Rio T."/>
            <person name="Dalin E."/>
            <person name="Tice H."/>
            <person name="Bruce D."/>
            <person name="Goodwin L."/>
            <person name="Pitluck S."/>
            <person name="Peters L."/>
            <person name="Ovchinnikova G."/>
            <person name="Lu M."/>
            <person name="Kyrpides N."/>
            <person name="Mavromatis K."/>
            <person name="Ivanova N."/>
            <person name="Brettin T."/>
            <person name="Detter J.C."/>
            <person name="Han C."/>
            <person name="Larimer F."/>
            <person name="Land M."/>
            <person name="Hauser L."/>
            <person name="Markowitz V."/>
            <person name="Cheng J.-F."/>
            <person name="Hugenholtz P."/>
            <person name="Woyke T."/>
            <person name="Wu D."/>
            <person name="Spring S."/>
            <person name="Lang E."/>
            <person name="Kopitz M."/>
            <person name="Brambilla E."/>
            <person name="Klenk H.-P."/>
            <person name="Eisen J.A."/>
        </authorList>
    </citation>
    <scope>NUCLEOTIDE SEQUENCE [LARGE SCALE GENOMIC DNA]</scope>
    <source>
        <strain evidence="11">ATCC 23117 / DSM 6794 / NBRC 15988 / NCIMB 1366 / Sio-4</strain>
    </source>
</reference>
<feature type="domain" description="Ribosomal protein L9" evidence="9">
    <location>
        <begin position="13"/>
        <end position="40"/>
    </location>
</feature>
<keyword evidence="11" id="KW-1185">Reference proteome</keyword>
<dbReference type="STRING" id="880071.Fleli_1970"/>
<dbReference type="HAMAP" id="MF_00503">
    <property type="entry name" value="Ribosomal_bL9"/>
    <property type="match status" value="1"/>
</dbReference>
<dbReference type="GO" id="GO:0003735">
    <property type="term" value="F:structural constituent of ribosome"/>
    <property type="evidence" value="ECO:0007669"/>
    <property type="project" value="InterPro"/>
</dbReference>
<evidence type="ECO:0000256" key="6">
    <source>
        <dbReference type="ARBA" id="ARBA00035292"/>
    </source>
</evidence>
<evidence type="ECO:0000256" key="1">
    <source>
        <dbReference type="ARBA" id="ARBA00010605"/>
    </source>
</evidence>
<dbReference type="InterPro" id="IPR000244">
    <property type="entry name" value="Ribosomal_bL9"/>
</dbReference>
<proteinExistence type="inferred from homology"/>
<evidence type="ECO:0000256" key="4">
    <source>
        <dbReference type="ARBA" id="ARBA00022980"/>
    </source>
</evidence>
<dbReference type="Pfam" id="PF03948">
    <property type="entry name" value="Ribosomal_L9_C"/>
    <property type="match status" value="1"/>
</dbReference>
<evidence type="ECO:0000256" key="7">
    <source>
        <dbReference type="HAMAP-Rule" id="MF_00503"/>
    </source>
</evidence>
<sequence length="147" mass="16273">MDIILKQGVKGLGDKNDIVSVKPGYARNYLIPQGLAMVASASNRKSVAETERQQARKLAKHKEDAQELGNQLAALTLEIRTKAGESGKIFGAVTPIQLAEALKEKGFEVDRRNITMPNELKMLGEYTISVYLHKEVQPEIKLNVIED</sequence>
<dbReference type="OrthoDB" id="9788336at2"/>
<dbReference type="GO" id="GO:0019843">
    <property type="term" value="F:rRNA binding"/>
    <property type="evidence" value="ECO:0007669"/>
    <property type="project" value="UniProtKB-UniRule"/>
</dbReference>
<dbReference type="Pfam" id="PF01281">
    <property type="entry name" value="Ribosomal_L9_N"/>
    <property type="match status" value="1"/>
</dbReference>
<dbReference type="FunFam" id="3.10.430.100:FF:000006">
    <property type="entry name" value="50S ribosomal protein L9"/>
    <property type="match status" value="1"/>
</dbReference>
<dbReference type="Gene3D" id="3.10.430.100">
    <property type="entry name" value="Ribosomal protein L9, C-terminal domain"/>
    <property type="match status" value="1"/>
</dbReference>
<dbReference type="InterPro" id="IPR020069">
    <property type="entry name" value="Ribosomal_bL9_C"/>
</dbReference>
<dbReference type="PROSITE" id="PS00651">
    <property type="entry name" value="RIBOSOMAL_L9"/>
    <property type="match status" value="1"/>
</dbReference>
<dbReference type="InterPro" id="IPR036791">
    <property type="entry name" value="Ribosomal_bL9_C_sf"/>
</dbReference>
<dbReference type="InterPro" id="IPR020594">
    <property type="entry name" value="Ribosomal_bL9_bac/chp"/>
</dbReference>
<evidence type="ECO:0000256" key="5">
    <source>
        <dbReference type="ARBA" id="ARBA00023274"/>
    </source>
</evidence>
<dbReference type="GO" id="GO:0005840">
    <property type="term" value="C:ribosome"/>
    <property type="evidence" value="ECO:0007669"/>
    <property type="project" value="UniProtKB-KW"/>
</dbReference>
<dbReference type="GO" id="GO:1990904">
    <property type="term" value="C:ribonucleoprotein complex"/>
    <property type="evidence" value="ECO:0007669"/>
    <property type="project" value="UniProtKB-KW"/>
</dbReference>
<dbReference type="GO" id="GO:0006412">
    <property type="term" value="P:translation"/>
    <property type="evidence" value="ECO:0007669"/>
    <property type="project" value="UniProtKB-UniRule"/>
</dbReference>
<gene>
    <name evidence="7" type="primary">rplI</name>
    <name evidence="10" type="ordered locus">Fleli_1970</name>
</gene>
<dbReference type="PANTHER" id="PTHR21368">
    <property type="entry name" value="50S RIBOSOMAL PROTEIN L9"/>
    <property type="match status" value="1"/>
</dbReference>
<dbReference type="EMBL" id="CP003345">
    <property type="protein sequence ID" value="AFM04355.1"/>
    <property type="molecule type" value="Genomic_DNA"/>
</dbReference>
<keyword evidence="3 7" id="KW-0694">RNA-binding</keyword>
<dbReference type="KEGG" id="fli:Fleli_1970"/>
<dbReference type="RefSeq" id="WP_014797806.1">
    <property type="nucleotide sequence ID" value="NC_018018.1"/>
</dbReference>
<name>I4AK70_BERLS</name>
<protein>
    <recommendedName>
        <fullName evidence="6 7">Large ribosomal subunit protein bL9</fullName>
    </recommendedName>
</protein>
<comment type="function">
    <text evidence="7">Binds to the 23S rRNA.</text>
</comment>
<dbReference type="SUPFAM" id="SSF55653">
    <property type="entry name" value="Ribosomal protein L9 C-domain"/>
    <property type="match status" value="1"/>
</dbReference>
<evidence type="ECO:0000256" key="2">
    <source>
        <dbReference type="ARBA" id="ARBA00022730"/>
    </source>
</evidence>